<feature type="domain" description="AMP-dependent synthetase/ligase" evidence="3">
    <location>
        <begin position="542"/>
        <end position="741"/>
    </location>
</feature>
<evidence type="ECO:0000259" key="4">
    <source>
        <dbReference type="Pfam" id="PF00668"/>
    </source>
</evidence>
<dbReference type="FunFam" id="3.30.559.30:FF:000001">
    <property type="entry name" value="Non-ribosomal peptide synthetase"/>
    <property type="match status" value="1"/>
</dbReference>
<dbReference type="Pfam" id="PF00501">
    <property type="entry name" value="AMP-binding"/>
    <property type="match status" value="1"/>
</dbReference>
<evidence type="ECO:0000313" key="6">
    <source>
        <dbReference type="EMBL" id="MDR9896231.1"/>
    </source>
</evidence>
<dbReference type="PANTHER" id="PTHR45527:SF1">
    <property type="entry name" value="FATTY ACID SYNTHASE"/>
    <property type="match status" value="1"/>
</dbReference>
<dbReference type="GO" id="GO:0043041">
    <property type="term" value="P:amino acid activation for nonribosomal peptide biosynthetic process"/>
    <property type="evidence" value="ECO:0007669"/>
    <property type="project" value="TreeGrafter"/>
</dbReference>
<protein>
    <submittedName>
        <fullName evidence="6">Condensation domain-containing protein</fullName>
    </submittedName>
</protein>
<dbReference type="GO" id="GO:0008610">
    <property type="term" value="P:lipid biosynthetic process"/>
    <property type="evidence" value="ECO:0007669"/>
    <property type="project" value="UniProtKB-ARBA"/>
</dbReference>
<dbReference type="AlphaFoldDB" id="A0AAP5I7E8"/>
<dbReference type="Pfam" id="PF18563">
    <property type="entry name" value="TubC_N"/>
    <property type="match status" value="1"/>
</dbReference>
<keyword evidence="7" id="KW-1185">Reference proteome</keyword>
<dbReference type="EMBL" id="JAALHA020000007">
    <property type="protein sequence ID" value="MDR9896231.1"/>
    <property type="molecule type" value="Genomic_DNA"/>
</dbReference>
<dbReference type="PANTHER" id="PTHR45527">
    <property type="entry name" value="NONRIBOSOMAL PEPTIDE SYNTHETASE"/>
    <property type="match status" value="1"/>
</dbReference>
<dbReference type="InterPro" id="IPR000873">
    <property type="entry name" value="AMP-dep_synth/lig_dom"/>
</dbReference>
<dbReference type="InterPro" id="IPR020459">
    <property type="entry name" value="AMP-binding"/>
</dbReference>
<name>A0AAP5I7E8_9CYAN</name>
<dbReference type="InterPro" id="IPR044894">
    <property type="entry name" value="TubC_N_sf"/>
</dbReference>
<keyword evidence="1" id="KW-0596">Phosphopantetheine</keyword>
<evidence type="ECO:0000256" key="2">
    <source>
        <dbReference type="ARBA" id="ARBA00022553"/>
    </source>
</evidence>
<evidence type="ECO:0000259" key="5">
    <source>
        <dbReference type="Pfam" id="PF18563"/>
    </source>
</evidence>
<feature type="non-terminal residue" evidence="6">
    <location>
        <position position="742"/>
    </location>
</feature>
<dbReference type="InterPro" id="IPR001242">
    <property type="entry name" value="Condensation_dom"/>
</dbReference>
<keyword evidence="2" id="KW-0597">Phosphoprotein</keyword>
<accession>A0AAP5I7E8</accession>
<dbReference type="Gene3D" id="3.40.50.980">
    <property type="match status" value="2"/>
</dbReference>
<dbReference type="CDD" id="cd19531">
    <property type="entry name" value="LCL_NRPS-like"/>
    <property type="match status" value="1"/>
</dbReference>
<evidence type="ECO:0000259" key="3">
    <source>
        <dbReference type="Pfam" id="PF00501"/>
    </source>
</evidence>
<dbReference type="SUPFAM" id="SSF56801">
    <property type="entry name" value="Acetyl-CoA synthetase-like"/>
    <property type="match status" value="1"/>
</dbReference>
<dbReference type="GO" id="GO:0003824">
    <property type="term" value="F:catalytic activity"/>
    <property type="evidence" value="ECO:0007669"/>
    <property type="project" value="InterPro"/>
</dbReference>
<dbReference type="Gene3D" id="3.30.559.30">
    <property type="entry name" value="Nonribosomal peptide synthetase, condensation domain"/>
    <property type="match status" value="1"/>
</dbReference>
<dbReference type="PROSITE" id="PS00455">
    <property type="entry name" value="AMP_BINDING"/>
    <property type="match status" value="1"/>
</dbReference>
<dbReference type="Proteomes" id="UP000667802">
    <property type="component" value="Unassembled WGS sequence"/>
</dbReference>
<sequence>MKTISISELLSYLRSLDVKLWIDGDRLRYSAPEGALTPLLLSEIREHKTEILQFLQQANLVSRSTYPPIKPIARDAELPLSFGQARLWFLNQLEGETATYNIPETLHLSGSLNVVALEKAVAEILRRHEVLRTTFPMVNGSPVQAIADVTRVTIPVIDLQGLPQQEQSVQVQQLATAEAEQTFDLSSGPLLRVTLLRLTQQSHVLLLTMHHIISDGWSMGIFVQELSLLYQAFCTGASPLLPELPIQYADYAHWQREWLSGEVLQTQLNYWKQQLAEAPPLLELPTDRPRPSVQTFRGGIEYFEIEQELTQKLKTLSQQSGVSLFMTLLAAFATLLSRYSGQSDIIVGSPIANRQRSEIESLIGLFVNTLVLRTQLQGNPTFVELLERVKEMTLGAYAHQDLPFEKLVEELQPQRSLSYSPLFQVMFMLQNLPSAELELPGLSITPWEIDSVTATDDLLLSMSETETGLVGELVYNSDLFDAITIQRMCGHFQSLLYAIVNNPQQHVAQLPLLSTVEQHLLLNEWNNTTADYPLDQCFPQLFEAQVERTPDAVAAVFEDQKLTYRELNSRANGWAKYLVERGVQANTIVALLCERNLDFLTAILAVFKAGGAYLPLNAHHPVERLRTCLEQSQVSLVLGTSQLSPMFYSALDGFEGTPPHLLQLEVLAATAQSEENLPVRCQPDDLAYVIYTSGSTGTPKGAMLQHRGMLNHLYAKVHDLQLSPQDVVAQTAPVSFDISVWQ</sequence>
<dbReference type="InterPro" id="IPR023213">
    <property type="entry name" value="CAT-like_dom_sf"/>
</dbReference>
<evidence type="ECO:0000256" key="1">
    <source>
        <dbReference type="ARBA" id="ARBA00022450"/>
    </source>
</evidence>
<evidence type="ECO:0000313" key="7">
    <source>
        <dbReference type="Proteomes" id="UP000667802"/>
    </source>
</evidence>
<dbReference type="GO" id="GO:0044550">
    <property type="term" value="P:secondary metabolite biosynthetic process"/>
    <property type="evidence" value="ECO:0007669"/>
    <property type="project" value="TreeGrafter"/>
</dbReference>
<feature type="domain" description="Condensation" evidence="4">
    <location>
        <begin position="77"/>
        <end position="522"/>
    </location>
</feature>
<dbReference type="GO" id="GO:0031177">
    <property type="term" value="F:phosphopantetheine binding"/>
    <property type="evidence" value="ECO:0007669"/>
    <property type="project" value="TreeGrafter"/>
</dbReference>
<dbReference type="RefSeq" id="WP_310833940.1">
    <property type="nucleotide sequence ID" value="NZ_JAALHA020000007.1"/>
</dbReference>
<dbReference type="InterPro" id="IPR041464">
    <property type="entry name" value="TubC_N"/>
</dbReference>
<dbReference type="Pfam" id="PF00668">
    <property type="entry name" value="Condensation"/>
    <property type="match status" value="1"/>
</dbReference>
<proteinExistence type="predicted"/>
<reference evidence="7" key="1">
    <citation type="journal article" date="2021" name="Science">
        <title>Hunting the eagle killer: A cyanobacterial neurotoxin causes vacuolar myelinopathy.</title>
        <authorList>
            <person name="Breinlinger S."/>
            <person name="Phillips T.J."/>
            <person name="Haram B.N."/>
            <person name="Mares J."/>
            <person name="Martinez Yerena J.A."/>
            <person name="Hrouzek P."/>
            <person name="Sobotka R."/>
            <person name="Henderson W.M."/>
            <person name="Schmieder P."/>
            <person name="Williams S.M."/>
            <person name="Lauderdale J.D."/>
            <person name="Wilde H.D."/>
            <person name="Gerrin W."/>
            <person name="Kust A."/>
            <person name="Washington J.W."/>
            <person name="Wagner C."/>
            <person name="Geier B."/>
            <person name="Liebeke M."/>
            <person name="Enke H."/>
            <person name="Niedermeyer T.H.J."/>
            <person name="Wilde S.B."/>
        </authorList>
    </citation>
    <scope>NUCLEOTIDE SEQUENCE [LARGE SCALE GENOMIC DNA]</scope>
    <source>
        <strain evidence="7">Thurmond2011</strain>
    </source>
</reference>
<dbReference type="FunFam" id="3.40.50.980:FF:000001">
    <property type="entry name" value="Non-ribosomal peptide synthetase"/>
    <property type="match status" value="1"/>
</dbReference>
<dbReference type="Gene3D" id="1.10.10.1830">
    <property type="entry name" value="Non-ribosomal peptide synthase, adenylation domain"/>
    <property type="match status" value="1"/>
</dbReference>
<dbReference type="PRINTS" id="PR00154">
    <property type="entry name" value="AMPBINDING"/>
</dbReference>
<dbReference type="InterPro" id="IPR020845">
    <property type="entry name" value="AMP-binding_CS"/>
</dbReference>
<gene>
    <name evidence="6" type="ORF">G7B40_016915</name>
</gene>
<feature type="domain" description="TubC N-terminal docking" evidence="5">
    <location>
        <begin position="6"/>
        <end position="57"/>
    </location>
</feature>
<comment type="caution">
    <text evidence="6">The sequence shown here is derived from an EMBL/GenBank/DDBJ whole genome shotgun (WGS) entry which is preliminary data.</text>
</comment>
<organism evidence="6 7">
    <name type="scientific">Aetokthonos hydrillicola Thurmond2011</name>
    <dbReference type="NCBI Taxonomy" id="2712845"/>
    <lineage>
        <taxon>Bacteria</taxon>
        <taxon>Bacillati</taxon>
        <taxon>Cyanobacteriota</taxon>
        <taxon>Cyanophyceae</taxon>
        <taxon>Nostocales</taxon>
        <taxon>Hapalosiphonaceae</taxon>
        <taxon>Aetokthonos</taxon>
    </lineage>
</organism>
<dbReference type="FunFam" id="3.30.559.10:FF:000012">
    <property type="entry name" value="Non-ribosomal peptide synthetase"/>
    <property type="match status" value="1"/>
</dbReference>
<dbReference type="Gene3D" id="3.30.559.10">
    <property type="entry name" value="Chloramphenicol acetyltransferase-like domain"/>
    <property type="match status" value="1"/>
</dbReference>
<dbReference type="SUPFAM" id="SSF52777">
    <property type="entry name" value="CoA-dependent acyltransferases"/>
    <property type="match status" value="2"/>
</dbReference>
<dbReference type="GO" id="GO:0005829">
    <property type="term" value="C:cytosol"/>
    <property type="evidence" value="ECO:0007669"/>
    <property type="project" value="TreeGrafter"/>
</dbReference>